<proteinExistence type="predicted"/>
<evidence type="ECO:0000313" key="1">
    <source>
        <dbReference type="EMBL" id="EIJ37994.1"/>
    </source>
</evidence>
<keyword evidence="2" id="KW-1185">Reference proteome</keyword>
<dbReference type="HOGENOM" id="CLU_3153792_0_0_10"/>
<evidence type="ECO:0000313" key="2">
    <source>
        <dbReference type="Proteomes" id="UP000004690"/>
    </source>
</evidence>
<sequence>MYNQFLRKRLFFSEIEIGINVGYGIGNKIIPYGTINIKRINRRLDTGI</sequence>
<name>I3C301_9FLAO</name>
<dbReference type="AlphaFoldDB" id="I3C301"/>
<protein>
    <submittedName>
        <fullName evidence="1">Uncharacterized protein</fullName>
    </submittedName>
</protein>
<dbReference type="EMBL" id="JH651379">
    <property type="protein sequence ID" value="EIJ37994.1"/>
    <property type="molecule type" value="Genomic_DNA"/>
</dbReference>
<gene>
    <name evidence="1" type="ORF">JoomaDRAFT_0972</name>
</gene>
<dbReference type="Proteomes" id="UP000004690">
    <property type="component" value="Unassembled WGS sequence"/>
</dbReference>
<reference evidence="1 2" key="1">
    <citation type="submission" date="2012-02" db="EMBL/GenBank/DDBJ databases">
        <title>Improved High-Quality Draft genome of Joostella marina DSM 19592.</title>
        <authorList>
            <consortium name="US DOE Joint Genome Institute (JGI-PGF)"/>
            <person name="Lucas S."/>
            <person name="Copeland A."/>
            <person name="Lapidus A."/>
            <person name="Bruce D."/>
            <person name="Goodwin L."/>
            <person name="Pitluck S."/>
            <person name="Peters L."/>
            <person name="Chertkov O."/>
            <person name="Ovchinnikova G."/>
            <person name="Kyrpides N."/>
            <person name="Mavromatis K."/>
            <person name="Detter J.C."/>
            <person name="Han C."/>
            <person name="Land M."/>
            <person name="Hauser L."/>
            <person name="Markowitz V."/>
            <person name="Cheng J.-F."/>
            <person name="Hugenholtz P."/>
            <person name="Woyke T."/>
            <person name="Wu D."/>
            <person name="Tindall B."/>
            <person name="Brambilla E."/>
            <person name="Klenk H.-P."/>
            <person name="Eisen J.A."/>
        </authorList>
    </citation>
    <scope>NUCLEOTIDE SEQUENCE [LARGE SCALE GENOMIC DNA]</scope>
    <source>
        <strain evidence="1 2">DSM 19592</strain>
    </source>
</reference>
<organism evidence="1 2">
    <name type="scientific">Galbibacter orientalis DSM 19592</name>
    <dbReference type="NCBI Taxonomy" id="926559"/>
    <lineage>
        <taxon>Bacteria</taxon>
        <taxon>Pseudomonadati</taxon>
        <taxon>Bacteroidota</taxon>
        <taxon>Flavobacteriia</taxon>
        <taxon>Flavobacteriales</taxon>
        <taxon>Flavobacteriaceae</taxon>
        <taxon>Galbibacter</taxon>
    </lineage>
</organism>
<dbReference type="STRING" id="926559.JoomaDRAFT_0972"/>
<accession>I3C301</accession>